<accession>A0AAV4UFB0</accession>
<proteinExistence type="predicted"/>
<comment type="caution">
    <text evidence="1">The sequence shown here is derived from an EMBL/GenBank/DDBJ whole genome shotgun (WGS) entry which is preliminary data.</text>
</comment>
<evidence type="ECO:0000313" key="2">
    <source>
        <dbReference type="Proteomes" id="UP001054945"/>
    </source>
</evidence>
<sequence>MELGKKIHAIPWQPADGEDHGNVQTPWWPWCCVSDLSSTVHVDRSPLALLVSLVLVLHTIRAEDSGIQVRAYVHVGYQKSQGGNRELQHEDHHSVHTLEQWTRPQLYAFVVYVQSRQSHWDVALEYADGDGQQE</sequence>
<dbReference type="AlphaFoldDB" id="A0AAV4UFB0"/>
<protein>
    <submittedName>
        <fullName evidence="1">Uncharacterized protein</fullName>
    </submittedName>
</protein>
<keyword evidence="2" id="KW-1185">Reference proteome</keyword>
<reference evidence="1 2" key="1">
    <citation type="submission" date="2021-06" db="EMBL/GenBank/DDBJ databases">
        <title>Caerostris extrusa draft genome.</title>
        <authorList>
            <person name="Kono N."/>
            <person name="Arakawa K."/>
        </authorList>
    </citation>
    <scope>NUCLEOTIDE SEQUENCE [LARGE SCALE GENOMIC DNA]</scope>
</reference>
<evidence type="ECO:0000313" key="1">
    <source>
        <dbReference type="EMBL" id="GIY56416.1"/>
    </source>
</evidence>
<organism evidence="1 2">
    <name type="scientific">Caerostris extrusa</name>
    <name type="common">Bark spider</name>
    <name type="synonym">Caerostris bankana</name>
    <dbReference type="NCBI Taxonomy" id="172846"/>
    <lineage>
        <taxon>Eukaryota</taxon>
        <taxon>Metazoa</taxon>
        <taxon>Ecdysozoa</taxon>
        <taxon>Arthropoda</taxon>
        <taxon>Chelicerata</taxon>
        <taxon>Arachnida</taxon>
        <taxon>Araneae</taxon>
        <taxon>Araneomorphae</taxon>
        <taxon>Entelegynae</taxon>
        <taxon>Araneoidea</taxon>
        <taxon>Araneidae</taxon>
        <taxon>Caerostris</taxon>
    </lineage>
</organism>
<name>A0AAV4UFB0_CAEEX</name>
<dbReference type="EMBL" id="BPLR01012766">
    <property type="protein sequence ID" value="GIY56416.1"/>
    <property type="molecule type" value="Genomic_DNA"/>
</dbReference>
<dbReference type="Proteomes" id="UP001054945">
    <property type="component" value="Unassembled WGS sequence"/>
</dbReference>
<gene>
    <name evidence="1" type="ORF">CEXT_667751</name>
</gene>